<feature type="transmembrane region" description="Helical" evidence="1">
    <location>
        <begin position="46"/>
        <end position="69"/>
    </location>
</feature>
<evidence type="ECO:0008006" key="4">
    <source>
        <dbReference type="Google" id="ProtNLM"/>
    </source>
</evidence>
<sequence length="109" mass="11790">MPEAPLEPWQGIGLLVTVLAWCTVGGVLLVLAMAQPHSVQGLMSRLLMLVCLPAMWLVGLVGIGTLLHWLAREGWAMFAAIGPWLLLAALLAMLALYPKVQAIKHLPVF</sequence>
<feature type="transmembrane region" description="Helical" evidence="1">
    <location>
        <begin position="12"/>
        <end position="34"/>
    </location>
</feature>
<keyword evidence="1" id="KW-0472">Membrane</keyword>
<keyword evidence="1" id="KW-1133">Transmembrane helix</keyword>
<keyword evidence="3" id="KW-1185">Reference proteome</keyword>
<dbReference type="STRING" id="336566.ABB30_07280"/>
<dbReference type="Proteomes" id="UP000050956">
    <property type="component" value="Unassembled WGS sequence"/>
</dbReference>
<feature type="transmembrane region" description="Helical" evidence="1">
    <location>
        <begin position="75"/>
        <end position="97"/>
    </location>
</feature>
<reference evidence="2 3" key="1">
    <citation type="submission" date="2015-05" db="EMBL/GenBank/DDBJ databases">
        <title>Genome sequencing and analysis of members of genus Stenotrophomonas.</title>
        <authorList>
            <person name="Patil P.P."/>
            <person name="Midha S."/>
            <person name="Patil P.B."/>
        </authorList>
    </citation>
    <scope>NUCLEOTIDE SEQUENCE [LARGE SCALE GENOMIC DNA]</scope>
    <source>
        <strain evidence="2 3">DSM 24757</strain>
    </source>
</reference>
<keyword evidence="1" id="KW-0812">Transmembrane</keyword>
<dbReference type="EMBL" id="LDJM01000018">
    <property type="protein sequence ID" value="KRG77303.1"/>
    <property type="molecule type" value="Genomic_DNA"/>
</dbReference>
<name>A0A0R0DGD1_9GAMM</name>
<dbReference type="AlphaFoldDB" id="A0A0R0DGD1"/>
<evidence type="ECO:0000313" key="3">
    <source>
        <dbReference type="Proteomes" id="UP000050956"/>
    </source>
</evidence>
<gene>
    <name evidence="2" type="ORF">ABB30_07280</name>
</gene>
<accession>A0A0R0DGD1</accession>
<evidence type="ECO:0000313" key="2">
    <source>
        <dbReference type="EMBL" id="KRG77303.1"/>
    </source>
</evidence>
<organism evidence="2 3">
    <name type="scientific">Stenotrophomonas ginsengisoli</name>
    <dbReference type="NCBI Taxonomy" id="336566"/>
    <lineage>
        <taxon>Bacteria</taxon>
        <taxon>Pseudomonadati</taxon>
        <taxon>Pseudomonadota</taxon>
        <taxon>Gammaproteobacteria</taxon>
        <taxon>Lysobacterales</taxon>
        <taxon>Lysobacteraceae</taxon>
        <taxon>Stenotrophomonas</taxon>
    </lineage>
</organism>
<evidence type="ECO:0000256" key="1">
    <source>
        <dbReference type="SAM" id="Phobius"/>
    </source>
</evidence>
<protein>
    <recommendedName>
        <fullName evidence="4">Transmembrane protein</fullName>
    </recommendedName>
</protein>
<comment type="caution">
    <text evidence="2">The sequence shown here is derived from an EMBL/GenBank/DDBJ whole genome shotgun (WGS) entry which is preliminary data.</text>
</comment>
<dbReference type="PATRIC" id="fig|336566.3.peg.798"/>
<proteinExistence type="predicted"/>